<evidence type="ECO:0000256" key="5">
    <source>
        <dbReference type="ARBA" id="ARBA00022691"/>
    </source>
</evidence>
<dbReference type="GO" id="GO:0032259">
    <property type="term" value="P:methylation"/>
    <property type="evidence" value="ECO:0007669"/>
    <property type="project" value="UniProtKB-KW"/>
</dbReference>
<dbReference type="Pfam" id="PF13847">
    <property type="entry name" value="Methyltransf_31"/>
    <property type="match status" value="1"/>
</dbReference>
<dbReference type="NCBIfam" id="TIGR02469">
    <property type="entry name" value="CbiT"/>
    <property type="match status" value="1"/>
</dbReference>
<protein>
    <submittedName>
        <fullName evidence="7">Cobalt-precorrin-6Y C(15)-methyltransferase</fullName>
    </submittedName>
</protein>
<evidence type="ECO:0000256" key="1">
    <source>
        <dbReference type="ARBA" id="ARBA00004953"/>
    </source>
</evidence>
<dbReference type="PANTHER" id="PTHR43182:SF1">
    <property type="entry name" value="COBALT-PRECORRIN-7 C(5)-METHYLTRANSFERASE"/>
    <property type="match status" value="1"/>
</dbReference>
<dbReference type="PANTHER" id="PTHR43182">
    <property type="entry name" value="COBALT-PRECORRIN-6B C(15)-METHYLTRANSFERASE (DECARBOXYLATING)"/>
    <property type="match status" value="1"/>
</dbReference>
<proteinExistence type="predicted"/>
<feature type="domain" description="Methyltransferase" evidence="6">
    <location>
        <begin position="28"/>
        <end position="99"/>
    </location>
</feature>
<dbReference type="EMBL" id="JWHL01000027">
    <property type="protein sequence ID" value="MBR1369962.1"/>
    <property type="molecule type" value="Genomic_DNA"/>
</dbReference>
<dbReference type="InterPro" id="IPR025714">
    <property type="entry name" value="Methyltranfer_dom"/>
</dbReference>
<evidence type="ECO:0000256" key="4">
    <source>
        <dbReference type="ARBA" id="ARBA00022679"/>
    </source>
</evidence>
<dbReference type="InterPro" id="IPR050714">
    <property type="entry name" value="Cobalamin_biosynth_MTase"/>
</dbReference>
<comment type="caution">
    <text evidence="7">The sequence shown here is derived from an EMBL/GenBank/DDBJ whole genome shotgun (WGS) entry which is preliminary data.</text>
</comment>
<keyword evidence="4" id="KW-0808">Transferase</keyword>
<evidence type="ECO:0000256" key="3">
    <source>
        <dbReference type="ARBA" id="ARBA00022603"/>
    </source>
</evidence>
<reference evidence="7" key="1">
    <citation type="submission" date="2014-12" db="EMBL/GenBank/DDBJ databases">
        <authorList>
            <person name="Huang H.-H."/>
            <person name="Chen S.-C."/>
            <person name="Lai M.-C."/>
        </authorList>
    </citation>
    <scope>NUCLEOTIDE SEQUENCE</scope>
    <source>
        <strain evidence="7">K1F9705b</strain>
    </source>
</reference>
<sequence length="179" mass="18994">MTTSPLKGGPTQPEVCAVALNKLGVQKDDIAIDIGCGTGTVSLAIADTARHVYAVDIRPEAIETARENIRSNGCTNITLVEGDAINLINDMDRIDVAFIGGTQGLTGMLTLLAEKRVRSIVVNAVLIETASSAIQTMKSLGIFQEAVLLQVSRSYDLLGKTMFKPINPIYIIHGGVVPC</sequence>
<organism evidence="7 8">
    <name type="scientific">Methanocalculus chunghsingensis</name>
    <dbReference type="NCBI Taxonomy" id="156457"/>
    <lineage>
        <taxon>Archaea</taxon>
        <taxon>Methanobacteriati</taxon>
        <taxon>Methanobacteriota</taxon>
        <taxon>Stenosarchaea group</taxon>
        <taxon>Methanomicrobia</taxon>
        <taxon>Methanomicrobiales</taxon>
        <taxon>Methanocalculaceae</taxon>
        <taxon>Methanocalculus</taxon>
    </lineage>
</organism>
<keyword evidence="2" id="KW-0169">Cobalamin biosynthesis</keyword>
<evidence type="ECO:0000256" key="2">
    <source>
        <dbReference type="ARBA" id="ARBA00022573"/>
    </source>
</evidence>
<dbReference type="InterPro" id="IPR014008">
    <property type="entry name" value="Cbl_synth_MTase_CbiT"/>
</dbReference>
<keyword evidence="3" id="KW-0489">Methyltransferase</keyword>
<dbReference type="OrthoDB" id="6027at2157"/>
<dbReference type="InterPro" id="IPR029063">
    <property type="entry name" value="SAM-dependent_MTases_sf"/>
</dbReference>
<dbReference type="RefSeq" id="WP_211531721.1">
    <property type="nucleotide sequence ID" value="NZ_JWHL01000027.1"/>
</dbReference>
<keyword evidence="5" id="KW-0949">S-adenosyl-L-methionine</keyword>
<accession>A0A8J7WBM9</accession>
<evidence type="ECO:0000313" key="8">
    <source>
        <dbReference type="Proteomes" id="UP000730161"/>
    </source>
</evidence>
<name>A0A8J7WBM9_9EURY</name>
<comment type="pathway">
    <text evidence="1">Cofactor biosynthesis; adenosylcobalamin biosynthesis.</text>
</comment>
<dbReference type="AlphaFoldDB" id="A0A8J7WBM9"/>
<dbReference type="Proteomes" id="UP000730161">
    <property type="component" value="Unassembled WGS sequence"/>
</dbReference>
<dbReference type="Gene3D" id="3.40.50.150">
    <property type="entry name" value="Vaccinia Virus protein VP39"/>
    <property type="match status" value="1"/>
</dbReference>
<dbReference type="GO" id="GO:0008276">
    <property type="term" value="F:protein methyltransferase activity"/>
    <property type="evidence" value="ECO:0007669"/>
    <property type="project" value="InterPro"/>
</dbReference>
<dbReference type="CDD" id="cd02440">
    <property type="entry name" value="AdoMet_MTases"/>
    <property type="match status" value="1"/>
</dbReference>
<dbReference type="SUPFAM" id="SSF53335">
    <property type="entry name" value="S-adenosyl-L-methionine-dependent methyltransferases"/>
    <property type="match status" value="1"/>
</dbReference>
<evidence type="ECO:0000313" key="7">
    <source>
        <dbReference type="EMBL" id="MBR1369962.1"/>
    </source>
</evidence>
<evidence type="ECO:0000259" key="6">
    <source>
        <dbReference type="Pfam" id="PF13847"/>
    </source>
</evidence>
<keyword evidence="8" id="KW-1185">Reference proteome</keyword>
<dbReference type="GO" id="GO:0009236">
    <property type="term" value="P:cobalamin biosynthetic process"/>
    <property type="evidence" value="ECO:0007669"/>
    <property type="project" value="UniProtKB-KW"/>
</dbReference>
<gene>
    <name evidence="7" type="ORF">RJ53_10930</name>
</gene>